<evidence type="ECO:0000256" key="1">
    <source>
        <dbReference type="SAM" id="Phobius"/>
    </source>
</evidence>
<feature type="transmembrane region" description="Helical" evidence="1">
    <location>
        <begin position="12"/>
        <end position="32"/>
    </location>
</feature>
<dbReference type="EMBL" id="JACIEM010000003">
    <property type="protein sequence ID" value="MBB4003835.1"/>
    <property type="molecule type" value="Genomic_DNA"/>
</dbReference>
<dbReference type="RefSeq" id="WP_252920260.1">
    <property type="nucleotide sequence ID" value="NZ_JAAAMM010000003.1"/>
</dbReference>
<keyword evidence="1" id="KW-1133">Transmembrane helix</keyword>
<keyword evidence="1" id="KW-0812">Transmembrane</keyword>
<dbReference type="AlphaFoldDB" id="A0A7W6HEM1"/>
<gene>
    <name evidence="2" type="ORF">GGR03_002916</name>
</gene>
<protein>
    <submittedName>
        <fullName evidence="2">Uncharacterized protein</fullName>
    </submittedName>
</protein>
<sequence length="203" mass="22617">MIAWLSDNEALLNLAVNTAMLGVWIVYLQLLLNGYRRQRRSSILITRGAGSGLRSRCLVTNMSVEPVYVTSLIATMISPAGRYEVALTDLRDLPEDLGADPRSTMGQGSLVTGQYIDLGHFDELITLLGQDRPDAPSPDAVSELELVVVALYGSSHRPVGAERHFALEPRDGVVRIVPQTVETQQLRSRRERRKLRQQLSRHM</sequence>
<keyword evidence="1" id="KW-0472">Membrane</keyword>
<dbReference type="Proteomes" id="UP000588647">
    <property type="component" value="Unassembled WGS sequence"/>
</dbReference>
<keyword evidence="3" id="KW-1185">Reference proteome</keyword>
<proteinExistence type="predicted"/>
<reference evidence="2 3" key="1">
    <citation type="submission" date="2020-08" db="EMBL/GenBank/DDBJ databases">
        <title>Genomic Encyclopedia of Type Strains, Phase IV (KMG-IV): sequencing the most valuable type-strain genomes for metagenomic binning, comparative biology and taxonomic classification.</title>
        <authorList>
            <person name="Goeker M."/>
        </authorList>
    </citation>
    <scope>NUCLEOTIDE SEQUENCE [LARGE SCALE GENOMIC DNA]</scope>
    <source>
        <strain evidence="2 3">DSM 103570</strain>
    </source>
</reference>
<name>A0A7W6HEM1_9HYPH</name>
<accession>A0A7W6HEM1</accession>
<evidence type="ECO:0000313" key="2">
    <source>
        <dbReference type="EMBL" id="MBB4003835.1"/>
    </source>
</evidence>
<comment type="caution">
    <text evidence="2">The sequence shown here is derived from an EMBL/GenBank/DDBJ whole genome shotgun (WGS) entry which is preliminary data.</text>
</comment>
<evidence type="ECO:0000313" key="3">
    <source>
        <dbReference type="Proteomes" id="UP000588647"/>
    </source>
</evidence>
<organism evidence="2 3">
    <name type="scientific">Aurantimonas endophytica</name>
    <dbReference type="NCBI Taxonomy" id="1522175"/>
    <lineage>
        <taxon>Bacteria</taxon>
        <taxon>Pseudomonadati</taxon>
        <taxon>Pseudomonadota</taxon>
        <taxon>Alphaproteobacteria</taxon>
        <taxon>Hyphomicrobiales</taxon>
        <taxon>Aurantimonadaceae</taxon>
        <taxon>Aurantimonas</taxon>
    </lineage>
</organism>